<name>A0ABM6FFA0_9BURK</name>
<dbReference type="PANTHER" id="PTHR30160">
    <property type="entry name" value="TETRAACYLDISACCHARIDE 4'-KINASE-RELATED"/>
    <property type="match status" value="1"/>
</dbReference>
<dbReference type="Gene3D" id="3.40.50.2000">
    <property type="entry name" value="Glycogen Phosphorylase B"/>
    <property type="match status" value="2"/>
</dbReference>
<keyword evidence="1" id="KW-0328">Glycosyltransferase</keyword>
<keyword evidence="4" id="KW-1185">Reference proteome</keyword>
<evidence type="ECO:0000256" key="2">
    <source>
        <dbReference type="ARBA" id="ARBA00022679"/>
    </source>
</evidence>
<dbReference type="PANTHER" id="PTHR30160:SF1">
    <property type="entry name" value="LIPOPOLYSACCHARIDE 1,2-N-ACETYLGLUCOSAMINETRANSFERASE-RELATED"/>
    <property type="match status" value="1"/>
</dbReference>
<evidence type="ECO:0000313" key="4">
    <source>
        <dbReference type="Proteomes" id="UP000177515"/>
    </source>
</evidence>
<proteinExistence type="predicted"/>
<dbReference type="EMBL" id="CP017755">
    <property type="protein sequence ID" value="AOZ10601.1"/>
    <property type="molecule type" value="Genomic_DNA"/>
</dbReference>
<dbReference type="RefSeq" id="WP_071073098.1">
    <property type="nucleotide sequence ID" value="NZ_CP017755.1"/>
</dbReference>
<accession>A0ABM6FFA0</accession>
<evidence type="ECO:0000313" key="3">
    <source>
        <dbReference type="EMBL" id="AOZ10601.1"/>
    </source>
</evidence>
<dbReference type="CDD" id="cd03789">
    <property type="entry name" value="GT9_LPS_heptosyltransferase"/>
    <property type="match status" value="1"/>
</dbReference>
<evidence type="ECO:0000256" key="1">
    <source>
        <dbReference type="ARBA" id="ARBA00022676"/>
    </source>
</evidence>
<dbReference type="Pfam" id="PF01075">
    <property type="entry name" value="Glyco_transf_9"/>
    <property type="match status" value="1"/>
</dbReference>
<protein>
    <recommendedName>
        <fullName evidence="5">Glycosyltransferase family 9 protein</fullName>
    </recommendedName>
</protein>
<gene>
    <name evidence="3" type="ORF">BKK80_34245</name>
</gene>
<dbReference type="Proteomes" id="UP000177515">
    <property type="component" value="Chromosome 2"/>
</dbReference>
<sequence length="397" mass="42073">MTAPRLPAWADARRILCVRLDNLGDVLMTTPALAALRESAPGRRLTLLTSRGAAVLGGGLSDVAEVIAWNAPWSRTAAEAGSDIPAGTMVEQLSRQRFDAAVIFTVYSQNPLPAALLCLMAGIPLRLAYCRENAYALLTHWVEEREPARHSRHEVRRQLDLVATVQAHTADERLRYRVRAGERLSVRVALNRLLPGETGRGYLVAHPGASAASRRWPAERFGRAAALLAEASGMPVIVTGSEDEAPLVERVCATSASARVHAAAGRFRVGELAALIEGARLLVSNNSGPVHLACAVGTPVVALYALTNPQHTPWLTPHRTLFHDVPCRYCHSSVCAHGHHACLENVTAESAAAAGIELLRGGGSRGADAMPAAAAWTPLRPLATAAGPAPPDAAAMP</sequence>
<organism evidence="3 4">
    <name type="scientific">Cupriavidus malaysiensis</name>
    <dbReference type="NCBI Taxonomy" id="367825"/>
    <lineage>
        <taxon>Bacteria</taxon>
        <taxon>Pseudomonadati</taxon>
        <taxon>Pseudomonadota</taxon>
        <taxon>Betaproteobacteria</taxon>
        <taxon>Burkholderiales</taxon>
        <taxon>Burkholderiaceae</taxon>
        <taxon>Cupriavidus</taxon>
    </lineage>
</organism>
<dbReference type="SUPFAM" id="SSF53756">
    <property type="entry name" value="UDP-Glycosyltransferase/glycogen phosphorylase"/>
    <property type="match status" value="1"/>
</dbReference>
<keyword evidence="2" id="KW-0808">Transferase</keyword>
<evidence type="ECO:0008006" key="5">
    <source>
        <dbReference type="Google" id="ProtNLM"/>
    </source>
</evidence>
<dbReference type="InterPro" id="IPR002201">
    <property type="entry name" value="Glyco_trans_9"/>
</dbReference>
<reference evidence="3 4" key="1">
    <citation type="submission" date="2016-10" db="EMBL/GenBank/DDBJ databases">
        <title>Complete genome sequences of three Cupriavidus strains isolated from various Malaysian environments.</title>
        <authorList>
            <person name="Abdullah A.A.-A."/>
            <person name="Shafie N.A.H."/>
            <person name="Lau N.S."/>
        </authorList>
    </citation>
    <scope>NUCLEOTIDE SEQUENCE [LARGE SCALE GENOMIC DNA]</scope>
    <source>
        <strain evidence="3 4">USMAA1020</strain>
    </source>
</reference>
<dbReference type="InterPro" id="IPR051199">
    <property type="entry name" value="LPS_LOS_Heptosyltrfase"/>
</dbReference>